<comment type="function">
    <text evidence="5">One of the primary rRNA binding proteins, it binds directly to 16S rRNA central domain where it helps coordinate assembly of the platform of the 30S subunit.</text>
</comment>
<reference evidence="7 8" key="1">
    <citation type="journal article" date="2016" name="Nat. Commun.">
        <title>Thousands of microbial genomes shed light on interconnected biogeochemical processes in an aquifer system.</title>
        <authorList>
            <person name="Anantharaman K."/>
            <person name="Brown C.T."/>
            <person name="Hug L.A."/>
            <person name="Sharon I."/>
            <person name="Castelle C.J."/>
            <person name="Probst A.J."/>
            <person name="Thomas B.C."/>
            <person name="Singh A."/>
            <person name="Wilkins M.J."/>
            <person name="Karaoz U."/>
            <person name="Brodie E.L."/>
            <person name="Williams K.H."/>
            <person name="Hubbard S.S."/>
            <person name="Banfield J.F."/>
        </authorList>
    </citation>
    <scope>NUCLEOTIDE SEQUENCE [LARGE SCALE GENOMIC DNA]</scope>
</reference>
<dbReference type="GO" id="GO:0006412">
    <property type="term" value="P:translation"/>
    <property type="evidence" value="ECO:0007669"/>
    <property type="project" value="UniProtKB-UniRule"/>
</dbReference>
<comment type="subunit">
    <text evidence="5">Part of the 30S ribosomal subunit. Contacts proteins S5 and S12.</text>
</comment>
<keyword evidence="3 5" id="KW-0687">Ribonucleoprotein</keyword>
<dbReference type="FunFam" id="3.30.1490.10:FF:000001">
    <property type="entry name" value="30S ribosomal protein S8"/>
    <property type="match status" value="1"/>
</dbReference>
<dbReference type="SUPFAM" id="SSF56047">
    <property type="entry name" value="Ribosomal protein S8"/>
    <property type="match status" value="1"/>
</dbReference>
<keyword evidence="2 5" id="KW-0689">Ribosomal protein</keyword>
<comment type="similarity">
    <text evidence="1 5 6">Belongs to the universal ribosomal protein uS8 family.</text>
</comment>
<dbReference type="InterPro" id="IPR000630">
    <property type="entry name" value="Ribosomal_uS8"/>
</dbReference>
<evidence type="ECO:0000313" key="8">
    <source>
        <dbReference type="Proteomes" id="UP000179245"/>
    </source>
</evidence>
<name>A0A1G2QPB8_9BACT</name>
<dbReference type="AlphaFoldDB" id="A0A1G2QPB8"/>
<dbReference type="GO" id="GO:0005840">
    <property type="term" value="C:ribosome"/>
    <property type="evidence" value="ECO:0007669"/>
    <property type="project" value="UniProtKB-KW"/>
</dbReference>
<dbReference type="GO" id="GO:0005737">
    <property type="term" value="C:cytoplasm"/>
    <property type="evidence" value="ECO:0007669"/>
    <property type="project" value="UniProtKB-ARBA"/>
</dbReference>
<keyword evidence="5" id="KW-0699">rRNA-binding</keyword>
<dbReference type="STRING" id="1802443.A2117_00490"/>
<dbReference type="GO" id="GO:0003735">
    <property type="term" value="F:structural constituent of ribosome"/>
    <property type="evidence" value="ECO:0007669"/>
    <property type="project" value="InterPro"/>
</dbReference>
<dbReference type="NCBIfam" id="NF001109">
    <property type="entry name" value="PRK00136.1"/>
    <property type="match status" value="1"/>
</dbReference>
<accession>A0A1G2QPB8</accession>
<dbReference type="EMBL" id="MHTO01000017">
    <property type="protein sequence ID" value="OHA62323.1"/>
    <property type="molecule type" value="Genomic_DNA"/>
</dbReference>
<dbReference type="Proteomes" id="UP000179245">
    <property type="component" value="Unassembled WGS sequence"/>
</dbReference>
<keyword evidence="5" id="KW-0694">RNA-binding</keyword>
<evidence type="ECO:0000256" key="2">
    <source>
        <dbReference type="ARBA" id="ARBA00022980"/>
    </source>
</evidence>
<proteinExistence type="inferred from homology"/>
<dbReference type="GO" id="GO:1990904">
    <property type="term" value="C:ribonucleoprotein complex"/>
    <property type="evidence" value="ECO:0007669"/>
    <property type="project" value="UniProtKB-KW"/>
</dbReference>
<organism evidence="7 8">
    <name type="scientific">Candidatus Wildermuthbacteria bacterium GWA2_46_15</name>
    <dbReference type="NCBI Taxonomy" id="1802443"/>
    <lineage>
        <taxon>Bacteria</taxon>
        <taxon>Candidatus Wildermuthiibacteriota</taxon>
    </lineage>
</organism>
<evidence type="ECO:0000313" key="7">
    <source>
        <dbReference type="EMBL" id="OHA62323.1"/>
    </source>
</evidence>
<gene>
    <name evidence="5" type="primary">rpsH</name>
    <name evidence="7" type="ORF">A2117_00490</name>
</gene>
<evidence type="ECO:0000256" key="5">
    <source>
        <dbReference type="HAMAP-Rule" id="MF_01302"/>
    </source>
</evidence>
<dbReference type="InterPro" id="IPR035987">
    <property type="entry name" value="Ribosomal_uS8_sf"/>
</dbReference>
<comment type="caution">
    <text evidence="7">The sequence shown here is derived from an EMBL/GenBank/DDBJ whole genome shotgun (WGS) entry which is preliminary data.</text>
</comment>
<dbReference type="PROSITE" id="PS00053">
    <property type="entry name" value="RIBOSOMAL_S8"/>
    <property type="match status" value="1"/>
</dbReference>
<dbReference type="Pfam" id="PF00410">
    <property type="entry name" value="Ribosomal_S8"/>
    <property type="match status" value="1"/>
</dbReference>
<evidence type="ECO:0000256" key="1">
    <source>
        <dbReference type="ARBA" id="ARBA00006471"/>
    </source>
</evidence>
<dbReference type="InterPro" id="IPR047863">
    <property type="entry name" value="Ribosomal_uS8_CS"/>
</dbReference>
<evidence type="ECO:0000256" key="3">
    <source>
        <dbReference type="ARBA" id="ARBA00023274"/>
    </source>
</evidence>
<dbReference type="Gene3D" id="3.30.1370.30">
    <property type="match status" value="1"/>
</dbReference>
<dbReference type="HAMAP" id="MF_01302_B">
    <property type="entry name" value="Ribosomal_uS8_B"/>
    <property type="match status" value="1"/>
</dbReference>
<evidence type="ECO:0000256" key="4">
    <source>
        <dbReference type="ARBA" id="ARBA00035258"/>
    </source>
</evidence>
<dbReference type="Gene3D" id="3.30.1490.10">
    <property type="match status" value="1"/>
</dbReference>
<dbReference type="GO" id="GO:0019843">
    <property type="term" value="F:rRNA binding"/>
    <property type="evidence" value="ECO:0007669"/>
    <property type="project" value="UniProtKB-UniRule"/>
</dbReference>
<dbReference type="PANTHER" id="PTHR11758">
    <property type="entry name" value="40S RIBOSOMAL PROTEIN S15A"/>
    <property type="match status" value="1"/>
</dbReference>
<sequence>MDPIAEMLNQIKNAQMVSKETVSLPFSNFKYKLAQILEKNHFIEKVEKKGRGIKRTLEVGLKYEDKEPLISNFKKISRPGQRIFLPAKKIKSTRKGRGMVIISTSQGLMSALEARRNRLGGEVICEIW</sequence>
<protein>
    <recommendedName>
        <fullName evidence="4 5">Small ribosomal subunit protein uS8</fullName>
    </recommendedName>
</protein>
<evidence type="ECO:0000256" key="6">
    <source>
        <dbReference type="RuleBase" id="RU003660"/>
    </source>
</evidence>